<reference evidence="1 2" key="1">
    <citation type="submission" date="2018-11" db="EMBL/GenBank/DDBJ databases">
        <authorList>
            <consortium name="Pathogen Informatics"/>
        </authorList>
    </citation>
    <scope>NUCLEOTIDE SEQUENCE [LARGE SCALE GENOMIC DNA]</scope>
</reference>
<proteinExistence type="predicted"/>
<organism evidence="1 2">
    <name type="scientific">Dibothriocephalus latus</name>
    <name type="common">Fish tapeworm</name>
    <name type="synonym">Diphyllobothrium latum</name>
    <dbReference type="NCBI Taxonomy" id="60516"/>
    <lineage>
        <taxon>Eukaryota</taxon>
        <taxon>Metazoa</taxon>
        <taxon>Spiralia</taxon>
        <taxon>Lophotrochozoa</taxon>
        <taxon>Platyhelminthes</taxon>
        <taxon>Cestoda</taxon>
        <taxon>Eucestoda</taxon>
        <taxon>Diphyllobothriidea</taxon>
        <taxon>Diphyllobothriidae</taxon>
        <taxon>Dibothriocephalus</taxon>
    </lineage>
</organism>
<keyword evidence="2" id="KW-1185">Reference proteome</keyword>
<name>A0A3P6TZS5_DIBLA</name>
<dbReference type="EMBL" id="UYRU01042002">
    <property type="protein sequence ID" value="VDK71908.1"/>
    <property type="molecule type" value="Genomic_DNA"/>
</dbReference>
<evidence type="ECO:0000313" key="2">
    <source>
        <dbReference type="Proteomes" id="UP000281553"/>
    </source>
</evidence>
<evidence type="ECO:0000313" key="1">
    <source>
        <dbReference type="EMBL" id="VDK71908.1"/>
    </source>
</evidence>
<protein>
    <submittedName>
        <fullName evidence="1">Uncharacterized protein</fullName>
    </submittedName>
</protein>
<gene>
    <name evidence="1" type="ORF">DILT_LOCUS2369</name>
</gene>
<sequence>MPSLNTPYSSTLHKTRTVIRMIWIGSVSDCFAVERLFTKSSWLHLAGKLLFPRLTVIKAGEDVECGIGLRGFKSHGEHRRNRWSNHDDRQQSALIVYDLVVEIVELILRNKYDAHAQILELLTSVTGRNLRLFERFPSRRRVQRWFHRFRDS</sequence>
<accession>A0A3P6TZS5</accession>
<dbReference type="AlphaFoldDB" id="A0A3P6TZS5"/>
<dbReference type="Proteomes" id="UP000281553">
    <property type="component" value="Unassembled WGS sequence"/>
</dbReference>